<keyword evidence="2" id="KW-1133">Transmembrane helix</keyword>
<feature type="domain" description="DUF11" evidence="4">
    <location>
        <begin position="2571"/>
        <end position="2688"/>
    </location>
</feature>
<feature type="domain" description="DUF11" evidence="4">
    <location>
        <begin position="2450"/>
        <end position="2563"/>
    </location>
</feature>
<dbReference type="InterPro" id="IPR047589">
    <property type="entry name" value="DUF11_rpt"/>
</dbReference>
<sequence>MKMTVQFVGFSRRSRRFFFARRQVVVAMAALLSVSGVSVVATAQPAAAAPVSIRLDKSAPASVLVGAPITYSVTATNPKDDDADVQYNLSFRDVLPKGVAYVSTSAPKGLGDPQQIAELGSDNLPTGRTILIWSNVADLPDGSDVTLTYQVQPDADAYRVGEQVTNEATGYVSKNERYLAKFSARGDLVANAAISSAAGTATTTVTALQLQKSEPSSEHELVRGVHDRPTRYSLKVTNNARMATNDVTVVDYLPAGLEFLGCGGVDNSSGREYPGAASLTQTPVITTGDGCLPPRSVTTVNNPTGYPAGVYTRVEWKLPTDLAPSATTTITYAAGIPLRSNVMPAAGFTATANLDNNTGALTRETGSEIGLTNRAMASGAYQGLNRAGQTNIPVSATDSVTVTSEDIAVAKKIRDADAFAQGGQVQYDLTVRTSEYTDGSDITLVDTLPDGLCPSDAPASTYTQTARDQAGSGQCAPAGSNDAIKTVDFVDGMFVVTFKAFDLTAADRQRVISYKARMRTTYNTGDEQTSAGDSYTNKVALTGTTTPVAATGATGTQSVKDVSEATLDSGSPTLDKRILRNTAAPHSCDDSTWTSSSTGNWFDTQAAAGDAPFTVGSRVCFQVRVTFPSNTSTRVPVVTDYLPDNLKYEADSFKLVQGVNTVELNDKVADIETALTAGTASLHPGTDVGAQRYVAKGQVFAFRLSAIVQPNTKSTVDVQGNLAKLRWTDRAGRVSSLRDLADFQVPPVPPVTIDKQVAKSPYTAYANSQVTKHGDVLRFKVDTVNGGTTPIGDVEVWDVLPAPFTCATVSAVTDGGTCTDPGATGHPMFSARATLSAIRWVLPATVAASGRTSVTYDVTVPTATSVGTSYTNTAYVRSFTTPTNLGTAGITHYPASNVDTLVLPTVYDAAAASDPAAVSLPAVGLTKSSTSVTDTNNAANQAVPGETVDYTIRASVPARTTVYNGVLTDPLPTGLTFVSAAAKYSADGTLPASGDLPTGSDFTASSGRLALPATFTNSTNAAQVFEVTIKAKITPSHTGTTALGNTATFGSTTTVSTTSPKVANVTATSSVTPIHPSPAITKALTTTPAQDSAPGAGQSREYVLKASNAAGRPTLYDSQVVDCVPAGLTVTVLPAEASQAATVANDACQGVPGTGTTITWQTDTIKAGETKSLTYTVRVNLDAAGGQTYKNVATVTGSSLSNSLNDKTVEEVLTRSANATLTVPAASITKKVAQSQRTIGDRATYTVEATLPANAKFYNALISDLLPLGIDASSVQTTSVTCSDSDGDCTLPSSGAPMTASAQTVGWLLGDLDSSTKERTVKVTFTALVNGDNCASTSDPKCNKAGKPMANTATVSWDLTDLADPVLGGRVQDKSVTSGAATFTVQEPKTAVSKAVSNAAPAPGETFTYTVKAWNPAGTNVSDAYNAIVTDVVPDGVIVDLDSLEASGGVYVAGTRTIVWPATVLTIGSGAARPRTFTYQATLAPSAQLTGGVLVNTAKVASFASLPSDGRTYEGPSATASVTPQLPHTSVTKRVVGSDVSYVGSPQNFEIVVTSDGQSPAYKVDVTDVLPKSWSLDADSAQVKVGSAPAQPLPPSTDDAGDPQTVSWNDLASKGLAAGEKIVITYTATPQTGALTDAGAGSSKAHTNTVTINAEDQTGATASGKGSYVAGPATAKARIHSADLAVTKTAVGTPVAGEAFSWKIAVKNNGGDPAVGAVVKDTVPDGVTDFSLSGTGWSCSSSATVWTCTATASIASGASAADLTATGTIDSDIAPGTDLVNTAKVSGRTYDPQPDNDSDTETVGVTARADLKIVKNLTGIITAGQDATWTLDVSNAGPSTSRGPITVKDTLPTGTTYVSAKGDGWDCSHAAGVVTCTRSADLPAVGQTAAGQITVVAAVAASRTDKVVNTATVSGKTPQPSTPQAENNDTDDATGTPTRTADLSLQKSLKGTGKAVAGSPATYVLGVTNAGPSTATGVTVTDELPDYLTFVSGGGDGWTCAAVGQVVTCDLDGSVDVGDGKTKSVEITVDVASGHTGEIVNAAKAVATEDPTGSTDTDLNTPDLVSDLAVVKTHTGDATAGESITYGVKVTNEGPSDTAGPIVVKDTVPTGMTYKSTSGAGWSCEEKAGTVTCTHEDGLVDGASRSLQLTFDVKADAGPATVVNNVAVSGPNADPEPDNDTDADDTTIVDRANVKVAKSAAVSTVHAGDKVTWTIDVSNEGPSDADSIAVSDLLPSGVTVESISGDGWDCKIEPLTCTRGVLAPGDAPSITVVTTVGSGVAADTKLTNTASVVTSTPGDDEDDNEDDAAVTTTTSADLELVKSHTGTPVAGTSATFDLAVRNLGPSDAKGPVTIADHLPAGMTYLSSNDAWVCLAGPVSPGGQDVVCTLEPSGSLVAGEKAPTLSMLVDVAADQSGRTLVNSAEVESGTTDPVPGNDSDDDTVTPADKVDLSITKTHAGPVEVGKDLSFEVEVTNDGPSEARDVEVTDALPKGLTFVSAEGTDWTCAAGACTLDAPLAPGATAPPLTIVATVTPSAYPGVTNVASVTTSSDDVDPKNDSASDEVVVPAKVDLAVTKKLEGSLRVGERGSYSLTVRNDGPTADPGVVTVTDRLPAGLTYVSATAAGWACGVADQVVTCTRDGSFAVDATETIALTVDVGAAAYPTVANTASVASTSVDTDPDDNTSSVSAPVAGSAVLTIKKSLKSDRDGRALWSIVVTNTGPTETVAPVVVTDALPKGLAFKGATGEGWTCALSGRTVTCDHAGAMAVGQRAELVVDTQITASDGSEIVNVASVVGGDESRGGKVMSNGATVTAPDVKDDDDGIGPDGLLPDTGGPAFWVLLVGLVLVLAGATMVRRPSGSHRG</sequence>
<dbReference type="InterPro" id="IPR013783">
    <property type="entry name" value="Ig-like_fold"/>
</dbReference>
<keyword evidence="6" id="KW-1185">Reference proteome</keyword>
<comment type="caution">
    <text evidence="5">The sequence shown here is derived from an EMBL/GenBank/DDBJ whole genome shotgun (WGS) entry which is preliminary data.</text>
</comment>
<evidence type="ECO:0000256" key="3">
    <source>
        <dbReference type="SAM" id="SignalP"/>
    </source>
</evidence>
<feature type="domain" description="DUF11" evidence="4">
    <location>
        <begin position="1089"/>
        <end position="1199"/>
    </location>
</feature>
<dbReference type="Proteomes" id="UP000265581">
    <property type="component" value="Unassembled WGS sequence"/>
</dbReference>
<feature type="domain" description="DUF11" evidence="4">
    <location>
        <begin position="2711"/>
        <end position="2797"/>
    </location>
</feature>
<feature type="domain" description="DUF11" evidence="4">
    <location>
        <begin position="2317"/>
        <end position="2443"/>
    </location>
</feature>
<dbReference type="NCBIfam" id="TIGR04226">
    <property type="entry name" value="RrgB_K2N_iso_D2"/>
    <property type="match status" value="2"/>
</dbReference>
<evidence type="ECO:0000259" key="4">
    <source>
        <dbReference type="Pfam" id="PF01345"/>
    </source>
</evidence>
<evidence type="ECO:0000313" key="5">
    <source>
        <dbReference type="EMBL" id="REK73022.1"/>
    </source>
</evidence>
<dbReference type="Pfam" id="PF01345">
    <property type="entry name" value="DUF11"/>
    <property type="match status" value="12"/>
</dbReference>
<dbReference type="Gene3D" id="2.60.40.740">
    <property type="match status" value="5"/>
</dbReference>
<feature type="chain" id="PRO_5016729694" evidence="3">
    <location>
        <begin position="44"/>
        <end position="2864"/>
    </location>
</feature>
<feature type="domain" description="DUF11" evidence="4">
    <location>
        <begin position="1942"/>
        <end position="2057"/>
    </location>
</feature>
<dbReference type="PANTHER" id="PTHR34819:SF3">
    <property type="entry name" value="CELL SURFACE PROTEIN"/>
    <property type="match status" value="1"/>
</dbReference>
<name>A0A371PAS0_9ACTN</name>
<dbReference type="InterPro" id="IPR026466">
    <property type="entry name" value="Fim_isopep_form_D2_dom"/>
</dbReference>
<organism evidence="5 6">
    <name type="scientific">Aeromicrobium endophyticum</name>
    <dbReference type="NCBI Taxonomy" id="2292704"/>
    <lineage>
        <taxon>Bacteria</taxon>
        <taxon>Bacillati</taxon>
        <taxon>Actinomycetota</taxon>
        <taxon>Actinomycetes</taxon>
        <taxon>Propionibacteriales</taxon>
        <taxon>Nocardioidaceae</taxon>
        <taxon>Aeromicrobium</taxon>
    </lineage>
</organism>
<dbReference type="EMBL" id="QUBR01000001">
    <property type="protein sequence ID" value="REK73022.1"/>
    <property type="molecule type" value="Genomic_DNA"/>
</dbReference>
<feature type="domain" description="DUF11" evidence="4">
    <location>
        <begin position="1227"/>
        <end position="1356"/>
    </location>
</feature>
<feature type="region of interest" description="Disordered" evidence="1">
    <location>
        <begin position="1910"/>
        <end position="1939"/>
    </location>
</feature>
<reference evidence="5 6" key="1">
    <citation type="submission" date="2018-08" db="EMBL/GenBank/DDBJ databases">
        <title>Aeromicrobium sp. M2KJ-4, whole genome shotgun sequence.</title>
        <authorList>
            <person name="Tuo L."/>
        </authorList>
    </citation>
    <scope>NUCLEOTIDE SEQUENCE [LARGE SCALE GENOMIC DNA]</scope>
    <source>
        <strain evidence="5 6">M2KJ-4</strain>
    </source>
</reference>
<feature type="domain" description="DUF11" evidence="4">
    <location>
        <begin position="2194"/>
        <end position="2310"/>
    </location>
</feature>
<evidence type="ECO:0000256" key="1">
    <source>
        <dbReference type="SAM" id="MobiDB-lite"/>
    </source>
</evidence>
<feature type="signal peptide" evidence="3">
    <location>
        <begin position="1"/>
        <end position="43"/>
    </location>
</feature>
<evidence type="ECO:0000313" key="6">
    <source>
        <dbReference type="Proteomes" id="UP000265581"/>
    </source>
</evidence>
<gene>
    <name evidence="5" type="ORF">DX116_05390</name>
</gene>
<dbReference type="PANTHER" id="PTHR34819">
    <property type="entry name" value="LARGE CYSTEINE-RICH PERIPLASMIC PROTEIN OMCB"/>
    <property type="match status" value="1"/>
</dbReference>
<feature type="region of interest" description="Disordered" evidence="1">
    <location>
        <begin position="2423"/>
        <end position="2443"/>
    </location>
</feature>
<proteinExistence type="predicted"/>
<dbReference type="InterPro" id="IPR001434">
    <property type="entry name" value="OmcB-like_DUF11"/>
</dbReference>
<feature type="domain" description="DUF11" evidence="4">
    <location>
        <begin position="2067"/>
        <end position="2183"/>
    </location>
</feature>
<keyword evidence="2" id="KW-0812">Transmembrane</keyword>
<feature type="domain" description="DUF11" evidence="4">
    <location>
        <begin position="1683"/>
        <end position="1803"/>
    </location>
</feature>
<dbReference type="NCBIfam" id="TIGR01451">
    <property type="entry name" value="B_ant_repeat"/>
    <property type="match status" value="11"/>
</dbReference>
<feature type="region of interest" description="Disordered" evidence="1">
    <location>
        <begin position="1581"/>
        <end position="1607"/>
    </location>
</feature>
<dbReference type="Gene3D" id="2.60.40.10">
    <property type="entry name" value="Immunoglobulins"/>
    <property type="match status" value="1"/>
</dbReference>
<feature type="domain" description="DUF11" evidence="4">
    <location>
        <begin position="1810"/>
        <end position="1929"/>
    </location>
</feature>
<evidence type="ECO:0000256" key="2">
    <source>
        <dbReference type="SAM" id="Phobius"/>
    </source>
</evidence>
<accession>A0A371PAS0</accession>
<dbReference type="InterPro" id="IPR051172">
    <property type="entry name" value="Chlamydia_OmcB"/>
</dbReference>
<protein>
    <submittedName>
        <fullName evidence="5">DUF11 domain-containing protein</fullName>
    </submittedName>
</protein>
<feature type="transmembrane region" description="Helical" evidence="2">
    <location>
        <begin position="2837"/>
        <end position="2855"/>
    </location>
</feature>
<keyword evidence="2" id="KW-0472">Membrane</keyword>
<feature type="region of interest" description="Disordered" evidence="1">
    <location>
        <begin position="2800"/>
        <end position="2827"/>
    </location>
</feature>
<feature type="region of interest" description="Disordered" evidence="1">
    <location>
        <begin position="548"/>
        <end position="576"/>
    </location>
</feature>
<dbReference type="GO" id="GO:0005975">
    <property type="term" value="P:carbohydrate metabolic process"/>
    <property type="evidence" value="ECO:0007669"/>
    <property type="project" value="UniProtKB-ARBA"/>
</dbReference>
<keyword evidence="3" id="KW-0732">Signal</keyword>
<feature type="domain" description="DUF11" evidence="4">
    <location>
        <begin position="1391"/>
        <end position="1502"/>
    </location>
</feature>